<keyword evidence="2" id="KW-1185">Reference proteome</keyword>
<sequence length="130" mass="15329">MYQINGIKLIQLLTLSLFFSISSLKAQEKKEADADMVLKETIYNENRVKVLNFSLKDFDALFFEFFDKKASTDVVLTKQEYFKYTIQIAIFSDRLAALYPDQKEIADTNKKKWFAESYEDYLIYKASQKK</sequence>
<proteinExistence type="predicted"/>
<gene>
    <name evidence="1" type="ORF">SAMN04488062_103206</name>
</gene>
<organism evidence="1 2">
    <name type="scientific">Flavobacterium omnivorum</name>
    <dbReference type="NCBI Taxonomy" id="178355"/>
    <lineage>
        <taxon>Bacteria</taxon>
        <taxon>Pseudomonadati</taxon>
        <taxon>Bacteroidota</taxon>
        <taxon>Flavobacteriia</taxon>
        <taxon>Flavobacteriales</taxon>
        <taxon>Flavobacteriaceae</taxon>
        <taxon>Flavobacterium</taxon>
    </lineage>
</organism>
<evidence type="ECO:0000313" key="2">
    <source>
        <dbReference type="Proteomes" id="UP000199274"/>
    </source>
</evidence>
<accession>A0A1G7YGW1</accession>
<evidence type="ECO:0000313" key="1">
    <source>
        <dbReference type="EMBL" id="SDG95832.1"/>
    </source>
</evidence>
<dbReference type="RefSeq" id="WP_091255814.1">
    <property type="nucleotide sequence ID" value="NZ_FNDB01000003.1"/>
</dbReference>
<dbReference type="OrthoDB" id="1370590at2"/>
<dbReference type="AlphaFoldDB" id="A0A1G7YGW1"/>
<name>A0A1G7YGW1_9FLAO</name>
<reference evidence="2" key="1">
    <citation type="submission" date="2016-10" db="EMBL/GenBank/DDBJ databases">
        <authorList>
            <person name="Varghese N."/>
            <person name="Submissions S."/>
        </authorList>
    </citation>
    <scope>NUCLEOTIDE SEQUENCE [LARGE SCALE GENOMIC DNA]</scope>
    <source>
        <strain evidence="2">CGMCC 1.2747</strain>
    </source>
</reference>
<dbReference type="EMBL" id="FNDB01000003">
    <property type="protein sequence ID" value="SDG95832.1"/>
    <property type="molecule type" value="Genomic_DNA"/>
</dbReference>
<protein>
    <submittedName>
        <fullName evidence="1">Uncharacterized protein</fullName>
    </submittedName>
</protein>
<dbReference type="STRING" id="178355.SAMN04488062_103206"/>
<dbReference type="Proteomes" id="UP000199274">
    <property type="component" value="Unassembled WGS sequence"/>
</dbReference>